<reference evidence="3" key="1">
    <citation type="submission" date="2025-08" db="UniProtKB">
        <authorList>
            <consortium name="RefSeq"/>
        </authorList>
    </citation>
    <scope>IDENTIFICATION</scope>
</reference>
<feature type="domain" description="Transposase Tc1-like" evidence="1">
    <location>
        <begin position="68"/>
        <end position="138"/>
    </location>
</feature>
<accession>A0ABM4BUV9</accession>
<sequence length="153" mass="18014">MFAKIEEKDRYAALVLKEEGYSIRQIAEKLGRSYSCIINIIQRYKETRSINDRHSTGRNKISNDRDVRLLVRLMKENRQASSTDLSTKWTLSNGLKASPRTVRRVLHNLNYLWRAAVKKPRLNKKQKFARKEWCKLHKIGQQISGAVWFLVIK</sequence>
<dbReference type="Gene3D" id="1.10.10.10">
    <property type="entry name" value="Winged helix-like DNA-binding domain superfamily/Winged helix DNA-binding domain"/>
    <property type="match status" value="1"/>
</dbReference>
<dbReference type="InterPro" id="IPR002492">
    <property type="entry name" value="Transposase_Tc1-like"/>
</dbReference>
<dbReference type="InterPro" id="IPR009057">
    <property type="entry name" value="Homeodomain-like_sf"/>
</dbReference>
<dbReference type="Pfam" id="PF01498">
    <property type="entry name" value="HTH_Tnp_Tc3_2"/>
    <property type="match status" value="1"/>
</dbReference>
<protein>
    <submittedName>
        <fullName evidence="3">Uncharacterized protein LOC136080291</fullName>
    </submittedName>
</protein>
<evidence type="ECO:0000313" key="3">
    <source>
        <dbReference type="RefSeq" id="XP_065652981.1"/>
    </source>
</evidence>
<dbReference type="Proteomes" id="UP001652625">
    <property type="component" value="Chromosome 05"/>
</dbReference>
<evidence type="ECO:0000259" key="1">
    <source>
        <dbReference type="Pfam" id="PF01498"/>
    </source>
</evidence>
<dbReference type="Pfam" id="PF13384">
    <property type="entry name" value="HTH_23"/>
    <property type="match status" value="1"/>
</dbReference>
<proteinExistence type="predicted"/>
<dbReference type="SUPFAM" id="SSF46689">
    <property type="entry name" value="Homeodomain-like"/>
    <property type="match status" value="1"/>
</dbReference>
<dbReference type="InterPro" id="IPR036388">
    <property type="entry name" value="WH-like_DNA-bd_sf"/>
</dbReference>
<gene>
    <name evidence="3" type="primary">LOC136080291</name>
</gene>
<evidence type="ECO:0000313" key="2">
    <source>
        <dbReference type="Proteomes" id="UP001652625"/>
    </source>
</evidence>
<organism evidence="2 3">
    <name type="scientific">Hydra vulgaris</name>
    <name type="common">Hydra</name>
    <name type="synonym">Hydra attenuata</name>
    <dbReference type="NCBI Taxonomy" id="6087"/>
    <lineage>
        <taxon>Eukaryota</taxon>
        <taxon>Metazoa</taxon>
        <taxon>Cnidaria</taxon>
        <taxon>Hydrozoa</taxon>
        <taxon>Hydroidolina</taxon>
        <taxon>Anthoathecata</taxon>
        <taxon>Aplanulata</taxon>
        <taxon>Hydridae</taxon>
        <taxon>Hydra</taxon>
    </lineage>
</organism>
<dbReference type="GeneID" id="136080291"/>
<name>A0ABM4BUV9_HYDVU</name>
<dbReference type="RefSeq" id="XP_065652981.1">
    <property type="nucleotide sequence ID" value="XM_065796909.1"/>
</dbReference>
<keyword evidence="2" id="KW-1185">Reference proteome</keyword>